<organism evidence="3">
    <name type="scientific">Eutreptiella gymnastica</name>
    <dbReference type="NCBI Taxonomy" id="73025"/>
    <lineage>
        <taxon>Eukaryota</taxon>
        <taxon>Discoba</taxon>
        <taxon>Euglenozoa</taxon>
        <taxon>Euglenida</taxon>
        <taxon>Spirocuta</taxon>
        <taxon>Euglenophyceae</taxon>
        <taxon>Eutreptiales</taxon>
        <taxon>Eutreptiaceae</taxon>
        <taxon>Eutreptiella</taxon>
    </lineage>
</organism>
<protein>
    <recommendedName>
        <fullName evidence="2">Fe2OG dioxygenase domain-containing protein</fullName>
    </recommendedName>
</protein>
<feature type="compositionally biased region" description="Polar residues" evidence="1">
    <location>
        <begin position="137"/>
        <end position="147"/>
    </location>
</feature>
<feature type="compositionally biased region" description="Basic and acidic residues" evidence="1">
    <location>
        <begin position="323"/>
        <end position="335"/>
    </location>
</feature>
<dbReference type="InterPro" id="IPR032857">
    <property type="entry name" value="ALKBH4"/>
</dbReference>
<evidence type="ECO:0000313" key="3">
    <source>
        <dbReference type="EMBL" id="CAD9028117.1"/>
    </source>
</evidence>
<dbReference type="AlphaFoldDB" id="A0A7S1IZX1"/>
<feature type="domain" description="Fe2OG dioxygenase" evidence="2">
    <location>
        <begin position="717"/>
        <end position="823"/>
    </location>
</feature>
<reference evidence="3" key="1">
    <citation type="submission" date="2021-01" db="EMBL/GenBank/DDBJ databases">
        <authorList>
            <person name="Corre E."/>
            <person name="Pelletier E."/>
            <person name="Niang G."/>
            <person name="Scheremetjew M."/>
            <person name="Finn R."/>
            <person name="Kale V."/>
            <person name="Holt S."/>
            <person name="Cochrane G."/>
            <person name="Meng A."/>
            <person name="Brown T."/>
            <person name="Cohen L."/>
        </authorList>
    </citation>
    <scope>NUCLEOTIDE SEQUENCE</scope>
    <source>
        <strain evidence="3">NIES-381</strain>
    </source>
</reference>
<dbReference type="GO" id="GO:0032451">
    <property type="term" value="F:demethylase activity"/>
    <property type="evidence" value="ECO:0007669"/>
    <property type="project" value="TreeGrafter"/>
</dbReference>
<feature type="region of interest" description="Disordered" evidence="1">
    <location>
        <begin position="252"/>
        <end position="406"/>
    </location>
</feature>
<dbReference type="PANTHER" id="PTHR12463">
    <property type="entry name" value="OXYGENASE-RELATED"/>
    <property type="match status" value="1"/>
</dbReference>
<dbReference type="InterPro" id="IPR037151">
    <property type="entry name" value="AlkB-like_sf"/>
</dbReference>
<feature type="region of interest" description="Disordered" evidence="1">
    <location>
        <begin position="137"/>
        <end position="222"/>
    </location>
</feature>
<dbReference type="Gene3D" id="2.60.120.590">
    <property type="entry name" value="Alpha-ketoglutarate-dependent dioxygenase AlkB-like"/>
    <property type="match status" value="1"/>
</dbReference>
<dbReference type="InterPro" id="IPR005123">
    <property type="entry name" value="Oxoglu/Fe-dep_dioxygenase_dom"/>
</dbReference>
<feature type="compositionally biased region" description="Basic and acidic residues" evidence="1">
    <location>
        <begin position="252"/>
        <end position="290"/>
    </location>
</feature>
<evidence type="ECO:0000256" key="1">
    <source>
        <dbReference type="SAM" id="MobiDB-lite"/>
    </source>
</evidence>
<feature type="compositionally biased region" description="Acidic residues" evidence="1">
    <location>
        <begin position="303"/>
        <end position="313"/>
    </location>
</feature>
<dbReference type="PANTHER" id="PTHR12463:SF1">
    <property type="entry name" value="2-OXOGLUTARATE AND FE-DEPENDENT OXYGENASE FAMILY PROTEIN"/>
    <property type="match status" value="1"/>
</dbReference>
<dbReference type="EMBL" id="HBGA01105628">
    <property type="protein sequence ID" value="CAD9028117.1"/>
    <property type="molecule type" value="Transcribed_RNA"/>
</dbReference>
<feature type="region of interest" description="Disordered" evidence="1">
    <location>
        <begin position="422"/>
        <end position="561"/>
    </location>
</feature>
<sequence>MNQHDEVRFCKHRSSLRCHYEEGGPRSRVWLETRDCTVSVVGVRDMRDLRVLMEEQIGQVRWCIVLPETNKGFVEFDTVKAAKEALMLSGETFLLENGDDATIQVNPQAFPITQCMHCLNEAKIEMRNREMTLRSKLMSSKHGSNVLGNRDSESERHRGGYHDHRSSQAQSNRNGDPPRYRDRADDEERGHMRGGLPRWDDSDNDDHGRDFHGGRRVLRSNHDDWDEPRRRRLHDEHDDRHHGQKCNRRYSHDEWDDRGQHRGHDGHGDRVHQRRHDPDYSDSRRDDYRQGRPHGKRERQQNWDDEYSDDEWDDPRHHRGHDKHVNRGSREDHSYHQNRHDKRRGSDGHDGEWDGRDRHDCHHSDDELIQRRVDYERRVDRQDGDDRRGLASQDGTGAATLPTRGRRVVLERAGSIVLDDMQDTAKRRPLPHPATQTMRVVRTTKAYDDNTGGSDLGYRGNAQSDRSRHGGNERNIRMGQPTWDNSDDDERETEPFGGSRMYQSQKAQRDPPRHVVARPQESRKNHIERPQENLPMQVKTRAPPAGRQPLPYPSSQLKTATAETWEQDQVAWHEKTKSDEDVNDKADDEYVRPAKAMAAPDYRPGGRIYDNYNPRDDYAKNNWKVYEYEDCKHLLPSGLTYIPEFIKMDDERRLLDWLNDRNWAGDLERRTQQFGYKFEYHHGQALTRIRPPDPDCRLPAIFDCFIPNLLDAGYPHQPDQVIVNEYVMNQGIQPHIDRKDHFDHGVASLSMGGYATMVFHPPKHLSHLMPMGLLLEPRSLLILTGDARLDWYHSIPKVKVEVTANGKRFPRTKRVSITLRRVRDTAEVY</sequence>
<feature type="compositionally biased region" description="Basic and acidic residues" evidence="1">
    <location>
        <begin position="520"/>
        <end position="531"/>
    </location>
</feature>
<feature type="compositionally biased region" description="Basic and acidic residues" evidence="1">
    <location>
        <begin position="344"/>
        <end position="389"/>
    </location>
</feature>
<feature type="compositionally biased region" description="Basic and acidic residues" evidence="1">
    <location>
        <begin position="176"/>
        <end position="191"/>
    </location>
</feature>
<accession>A0A7S1IZX1</accession>
<feature type="compositionally biased region" description="Basic and acidic residues" evidence="1">
    <location>
        <begin position="150"/>
        <end position="166"/>
    </location>
</feature>
<dbReference type="PROSITE" id="PS51471">
    <property type="entry name" value="FE2OG_OXY"/>
    <property type="match status" value="1"/>
</dbReference>
<feature type="compositionally biased region" description="Basic and acidic residues" evidence="1">
    <location>
        <begin position="198"/>
        <end position="213"/>
    </location>
</feature>
<proteinExistence type="predicted"/>
<dbReference type="GO" id="GO:0070988">
    <property type="term" value="P:demethylation"/>
    <property type="evidence" value="ECO:0007669"/>
    <property type="project" value="InterPro"/>
</dbReference>
<gene>
    <name evidence="3" type="ORF">EGYM00392_LOCUS39252</name>
</gene>
<name>A0A7S1IZX1_9EUGL</name>
<dbReference type="GO" id="GO:0016491">
    <property type="term" value="F:oxidoreductase activity"/>
    <property type="evidence" value="ECO:0007669"/>
    <property type="project" value="TreeGrafter"/>
</dbReference>
<dbReference type="SUPFAM" id="SSF51197">
    <property type="entry name" value="Clavaminate synthase-like"/>
    <property type="match status" value="1"/>
</dbReference>
<evidence type="ECO:0000259" key="2">
    <source>
        <dbReference type="PROSITE" id="PS51471"/>
    </source>
</evidence>
<feature type="compositionally biased region" description="Basic and acidic residues" evidence="1">
    <location>
        <begin position="465"/>
        <end position="476"/>
    </location>
</feature>